<dbReference type="EMBL" id="JWHU01000010">
    <property type="protein sequence ID" value="KIU21325.1"/>
    <property type="molecule type" value="Genomic_DNA"/>
</dbReference>
<dbReference type="Proteomes" id="UP000032287">
    <property type="component" value="Unassembled WGS sequence"/>
</dbReference>
<evidence type="ECO:0000256" key="2">
    <source>
        <dbReference type="ARBA" id="ARBA00023002"/>
    </source>
</evidence>
<reference evidence="4 5" key="1">
    <citation type="journal article" date="2015" name="Microbiology (Mosc.)">
        <title>Genomics of the Weissella cibaria species with an examination of its metabolic traits.</title>
        <authorList>
            <person name="Lynch K.M."/>
            <person name="Lucid A."/>
            <person name="Arendt E.K."/>
            <person name="Sleator R.D."/>
            <person name="Lucey B."/>
            <person name="Coffey A."/>
        </authorList>
    </citation>
    <scope>NUCLEOTIDE SEQUENCE [LARGE SCALE GENOMIC DNA]</scope>
    <source>
        <strain evidence="4 5">MG1</strain>
    </source>
</reference>
<evidence type="ECO:0000256" key="1">
    <source>
        <dbReference type="ARBA" id="ARBA00022857"/>
    </source>
</evidence>
<proteinExistence type="predicted"/>
<dbReference type="AlphaFoldDB" id="A0A0D1LR73"/>
<keyword evidence="1" id="KW-0521">NADP</keyword>
<dbReference type="GO" id="GO:0070402">
    <property type="term" value="F:NADPH binding"/>
    <property type="evidence" value="ECO:0007669"/>
    <property type="project" value="TreeGrafter"/>
</dbReference>
<dbReference type="PANTHER" id="PTHR48106">
    <property type="entry name" value="QUINONE OXIDOREDUCTASE PIG3-RELATED"/>
    <property type="match status" value="1"/>
</dbReference>
<dbReference type="GO" id="GO:0016651">
    <property type="term" value="F:oxidoreductase activity, acting on NAD(P)H"/>
    <property type="evidence" value="ECO:0007669"/>
    <property type="project" value="TreeGrafter"/>
</dbReference>
<dbReference type="PATRIC" id="fig|137591.25.peg.755"/>
<organism evidence="4 5">
    <name type="scientific">Weissella cibaria</name>
    <dbReference type="NCBI Taxonomy" id="137591"/>
    <lineage>
        <taxon>Bacteria</taxon>
        <taxon>Bacillati</taxon>
        <taxon>Bacillota</taxon>
        <taxon>Bacilli</taxon>
        <taxon>Lactobacillales</taxon>
        <taxon>Lactobacillaceae</taxon>
        <taxon>Weissella</taxon>
    </lineage>
</organism>
<dbReference type="EC" id="1.1.1.103" evidence="4"/>
<evidence type="ECO:0000259" key="3">
    <source>
        <dbReference type="Pfam" id="PF08240"/>
    </source>
</evidence>
<keyword evidence="5" id="KW-1185">Reference proteome</keyword>
<comment type="caution">
    <text evidence="4">The sequence shown here is derived from an EMBL/GenBank/DDBJ whole genome shotgun (WGS) entry which is preliminary data.</text>
</comment>
<feature type="domain" description="Alcohol dehydrogenase-like N-terminal" evidence="3">
    <location>
        <begin position="27"/>
        <end position="109"/>
    </location>
</feature>
<dbReference type="InterPro" id="IPR013154">
    <property type="entry name" value="ADH-like_N"/>
</dbReference>
<sequence>MKAVVLNRLGDFDSLVDAEVRDLKVSADEILVKTRAVAVDPIDIKIGNGSRGGRDGMILGSSVAGDVIAVGRNVRGFKVGDRLAANVRGGETYAEEVLVPERLAAHIPDNVT</sequence>
<dbReference type="PANTHER" id="PTHR48106:SF17">
    <property type="entry name" value="ENOYL REDUCTASE (ER) DOMAIN-CONTAINING PROTEIN"/>
    <property type="match status" value="1"/>
</dbReference>
<evidence type="ECO:0000313" key="4">
    <source>
        <dbReference type="EMBL" id="KIU21325.1"/>
    </source>
</evidence>
<dbReference type="InterPro" id="IPR011032">
    <property type="entry name" value="GroES-like_sf"/>
</dbReference>
<gene>
    <name evidence="4" type="primary">tdh</name>
    <name evidence="4" type="ORF">QX99_00785</name>
</gene>
<accession>A0A0D1LR73</accession>
<protein>
    <submittedName>
        <fullName evidence="4">Tdh protein</fullName>
        <ecNumber evidence="4">1.1.1.103</ecNumber>
    </submittedName>
</protein>
<dbReference type="SUPFAM" id="SSF50129">
    <property type="entry name" value="GroES-like"/>
    <property type="match status" value="1"/>
</dbReference>
<dbReference type="Gene3D" id="3.90.180.10">
    <property type="entry name" value="Medium-chain alcohol dehydrogenases, catalytic domain"/>
    <property type="match status" value="1"/>
</dbReference>
<keyword evidence="2 4" id="KW-0560">Oxidoreductase</keyword>
<name>A0A0D1LR73_9LACO</name>
<dbReference type="RefSeq" id="WP_237750496.1">
    <property type="nucleotide sequence ID" value="NZ_JALOCT010000017.1"/>
</dbReference>
<dbReference type="Pfam" id="PF08240">
    <property type="entry name" value="ADH_N"/>
    <property type="match status" value="1"/>
</dbReference>
<dbReference type="GO" id="GO:0008743">
    <property type="term" value="F:L-threonine 3-dehydrogenase activity"/>
    <property type="evidence" value="ECO:0007669"/>
    <property type="project" value="UniProtKB-EC"/>
</dbReference>
<evidence type="ECO:0000313" key="5">
    <source>
        <dbReference type="Proteomes" id="UP000032287"/>
    </source>
</evidence>